<protein>
    <recommendedName>
        <fullName evidence="5">RING-type domain-containing protein</fullName>
    </recommendedName>
</protein>
<feature type="domain" description="RING-type" evidence="5">
    <location>
        <begin position="389"/>
        <end position="428"/>
    </location>
</feature>
<dbReference type="InterPro" id="IPR013083">
    <property type="entry name" value="Znf_RING/FYVE/PHD"/>
</dbReference>
<dbReference type="EMBL" id="JAGHQL010000075">
    <property type="protein sequence ID" value="KAH0541546.1"/>
    <property type="molecule type" value="Genomic_DNA"/>
</dbReference>
<keyword evidence="2 4" id="KW-0863">Zinc-finger</keyword>
<dbReference type="PANTHER" id="PTHR23327">
    <property type="entry name" value="RING FINGER PROTEIN 127"/>
    <property type="match status" value="1"/>
</dbReference>
<evidence type="ECO:0000313" key="7">
    <source>
        <dbReference type="Proteomes" id="UP000698800"/>
    </source>
</evidence>
<dbReference type="Proteomes" id="UP000698800">
    <property type="component" value="Unassembled WGS sequence"/>
</dbReference>
<dbReference type="AlphaFoldDB" id="A0A9P8IA19"/>
<dbReference type="Gene3D" id="3.30.40.10">
    <property type="entry name" value="Zinc/RING finger domain, C3HC4 (zinc finger)"/>
    <property type="match status" value="1"/>
</dbReference>
<dbReference type="SUPFAM" id="SSF57850">
    <property type="entry name" value="RING/U-box"/>
    <property type="match status" value="1"/>
</dbReference>
<dbReference type="PROSITE" id="PS50089">
    <property type="entry name" value="ZF_RING_2"/>
    <property type="match status" value="1"/>
</dbReference>
<evidence type="ECO:0000256" key="4">
    <source>
        <dbReference type="PROSITE-ProRule" id="PRU00175"/>
    </source>
</evidence>
<reference evidence="6" key="1">
    <citation type="submission" date="2021-03" db="EMBL/GenBank/DDBJ databases">
        <title>Comparative genomics and phylogenomic investigation of the class Geoglossomycetes provide insights into ecological specialization and systematics.</title>
        <authorList>
            <person name="Melie T."/>
            <person name="Pirro S."/>
            <person name="Miller A.N."/>
            <person name="Quandt A."/>
        </authorList>
    </citation>
    <scope>NUCLEOTIDE SEQUENCE</scope>
    <source>
        <strain evidence="6">GBOQ0MN5Z8</strain>
    </source>
</reference>
<gene>
    <name evidence="6" type="ORF">FGG08_003958</name>
</gene>
<keyword evidence="7" id="KW-1185">Reference proteome</keyword>
<dbReference type="OrthoDB" id="5588846at2759"/>
<dbReference type="PROSITE" id="PS00518">
    <property type="entry name" value="ZF_RING_1"/>
    <property type="match status" value="1"/>
</dbReference>
<dbReference type="InterPro" id="IPR018957">
    <property type="entry name" value="Znf_C3HC4_RING-type"/>
</dbReference>
<comment type="caution">
    <text evidence="6">The sequence shown here is derived from an EMBL/GenBank/DDBJ whole genome shotgun (WGS) entry which is preliminary data.</text>
</comment>
<sequence>MLSKQPEPGAQDWQNAAVDWQFLHALVNKISQQMFTIGLDSTLLRFMADSNTLRSDQSISDSECNPFIEVSETEFTFEFYLSVDIDNNRRIETDSDIQKSKARKIYRTLVRRKQCPIMTEQRSDRTRSSESATETNSLAFQGNKCESLELLQQSSRDFIDWIREMETVKLSSARERSCEQCSLKTVEIPVRGGTIFFRTLAGHAFALHMLQHQQIHKTEERMARLNHSLARVTTPRRLSGKKSDLDVWRKVLKLFLDANILNTGADGTTGSNSQLTPVQRLMGLQNHIAKARLSANFRCEGSRPLLIELFEVLINNLQFQSFLAYQHQAVVQVLEKFENNTNVSVRLPFLQFLKLDYSSDGVRPFLNTVGSLFLSEIVSVVPQLEDYSCPVCTDIAFMPIRLACGHVFCIRCMVKLQRCKAVRCPICRQDTVMIADADNICGERQRFFKTFFPTEVKRKRRADEKELVDEQFSRATSTR</sequence>
<keyword evidence="3" id="KW-0862">Zinc</keyword>
<name>A0A9P8IA19_9PEZI</name>
<dbReference type="PANTHER" id="PTHR23327:SF51">
    <property type="entry name" value="TRANSCRIPTIONAL REGULATOR OF YEAST FORM ADHERENCE 3"/>
    <property type="match status" value="1"/>
</dbReference>
<dbReference type="Pfam" id="PF00097">
    <property type="entry name" value="zf-C3HC4"/>
    <property type="match status" value="1"/>
</dbReference>
<evidence type="ECO:0000256" key="3">
    <source>
        <dbReference type="ARBA" id="ARBA00022833"/>
    </source>
</evidence>
<dbReference type="InterPro" id="IPR017907">
    <property type="entry name" value="Znf_RING_CS"/>
</dbReference>
<evidence type="ECO:0000259" key="5">
    <source>
        <dbReference type="PROSITE" id="PS50089"/>
    </source>
</evidence>
<dbReference type="InterPro" id="IPR001841">
    <property type="entry name" value="Znf_RING"/>
</dbReference>
<keyword evidence="1" id="KW-0479">Metal-binding</keyword>
<evidence type="ECO:0000313" key="6">
    <source>
        <dbReference type="EMBL" id="KAH0541546.1"/>
    </source>
</evidence>
<evidence type="ECO:0000256" key="2">
    <source>
        <dbReference type="ARBA" id="ARBA00022771"/>
    </source>
</evidence>
<proteinExistence type="predicted"/>
<accession>A0A9P8IA19</accession>
<dbReference type="SMART" id="SM00184">
    <property type="entry name" value="RING"/>
    <property type="match status" value="1"/>
</dbReference>
<organism evidence="6 7">
    <name type="scientific">Glutinoglossum americanum</name>
    <dbReference type="NCBI Taxonomy" id="1670608"/>
    <lineage>
        <taxon>Eukaryota</taxon>
        <taxon>Fungi</taxon>
        <taxon>Dikarya</taxon>
        <taxon>Ascomycota</taxon>
        <taxon>Pezizomycotina</taxon>
        <taxon>Geoglossomycetes</taxon>
        <taxon>Geoglossales</taxon>
        <taxon>Geoglossaceae</taxon>
        <taxon>Glutinoglossum</taxon>
    </lineage>
</organism>
<evidence type="ECO:0000256" key="1">
    <source>
        <dbReference type="ARBA" id="ARBA00022723"/>
    </source>
</evidence>
<dbReference type="GO" id="GO:0008270">
    <property type="term" value="F:zinc ion binding"/>
    <property type="evidence" value="ECO:0007669"/>
    <property type="project" value="UniProtKB-KW"/>
</dbReference>